<organism evidence="6 7">
    <name type="scientific">Phaedon cochleariae</name>
    <name type="common">Mustard beetle</name>
    <dbReference type="NCBI Taxonomy" id="80249"/>
    <lineage>
        <taxon>Eukaryota</taxon>
        <taxon>Metazoa</taxon>
        <taxon>Ecdysozoa</taxon>
        <taxon>Arthropoda</taxon>
        <taxon>Hexapoda</taxon>
        <taxon>Insecta</taxon>
        <taxon>Pterygota</taxon>
        <taxon>Neoptera</taxon>
        <taxon>Endopterygota</taxon>
        <taxon>Coleoptera</taxon>
        <taxon>Polyphaga</taxon>
        <taxon>Cucujiformia</taxon>
        <taxon>Chrysomeloidea</taxon>
        <taxon>Chrysomelidae</taxon>
        <taxon>Chrysomelinae</taxon>
        <taxon>Chrysomelini</taxon>
        <taxon>Phaedon</taxon>
    </lineage>
</organism>
<reference evidence="6" key="2">
    <citation type="submission" date="2022-10" db="EMBL/GenBank/DDBJ databases">
        <authorList>
            <consortium name="ENA_rothamsted_submissions"/>
            <consortium name="culmorum"/>
            <person name="King R."/>
        </authorList>
    </citation>
    <scope>NUCLEOTIDE SEQUENCE</scope>
</reference>
<evidence type="ECO:0000256" key="1">
    <source>
        <dbReference type="ARBA" id="ARBA00004613"/>
    </source>
</evidence>
<dbReference type="OrthoDB" id="6702328at2759"/>
<dbReference type="Pfam" id="PF01395">
    <property type="entry name" value="PBP_GOBP"/>
    <property type="match status" value="2"/>
</dbReference>
<dbReference type="InterPro" id="IPR036728">
    <property type="entry name" value="PBP_GOBP_sf"/>
</dbReference>
<comment type="subcellular location">
    <subcellularLocation>
        <location evidence="1">Secreted</location>
    </subcellularLocation>
</comment>
<dbReference type="AlphaFoldDB" id="A0A9N9WX90"/>
<keyword evidence="7" id="KW-1185">Reference proteome</keyword>
<dbReference type="Proteomes" id="UP001153737">
    <property type="component" value="Chromosome 1"/>
</dbReference>
<dbReference type="PANTHER" id="PTHR11857">
    <property type="entry name" value="ODORANT BINDING PROTEIN-RELATED"/>
    <property type="match status" value="1"/>
</dbReference>
<evidence type="ECO:0000313" key="7">
    <source>
        <dbReference type="Proteomes" id="UP001153737"/>
    </source>
</evidence>
<name>A0A9N9WX90_PHACE</name>
<dbReference type="Gene3D" id="1.10.238.20">
    <property type="entry name" value="Pheromone/general odorant binding protein domain"/>
    <property type="match status" value="2"/>
</dbReference>
<proteinExistence type="inferred from homology"/>
<gene>
    <name evidence="6" type="ORF">PHAECO_LOCUS385</name>
</gene>
<evidence type="ECO:0000256" key="3">
    <source>
        <dbReference type="ARBA" id="ARBA00022525"/>
    </source>
</evidence>
<evidence type="ECO:0000256" key="5">
    <source>
        <dbReference type="SAM" id="SignalP"/>
    </source>
</evidence>
<dbReference type="GO" id="GO:0005549">
    <property type="term" value="F:odorant binding"/>
    <property type="evidence" value="ECO:0007669"/>
    <property type="project" value="InterPro"/>
</dbReference>
<accession>A0A9N9WX90</accession>
<comment type="similarity">
    <text evidence="2">Belongs to the PBP/GOBP family.</text>
</comment>
<evidence type="ECO:0000256" key="2">
    <source>
        <dbReference type="ARBA" id="ARBA00008098"/>
    </source>
</evidence>
<keyword evidence="3" id="KW-0964">Secreted</keyword>
<dbReference type="SUPFAM" id="SSF47565">
    <property type="entry name" value="Insect pheromone/odorant-binding proteins"/>
    <property type="match status" value="2"/>
</dbReference>
<dbReference type="InterPro" id="IPR006170">
    <property type="entry name" value="PBP/GOBP"/>
</dbReference>
<protein>
    <submittedName>
        <fullName evidence="6">Uncharacterized protein</fullName>
    </submittedName>
</protein>
<keyword evidence="4 5" id="KW-0732">Signal</keyword>
<dbReference type="CDD" id="cd23992">
    <property type="entry name" value="PBP_GOBP"/>
    <property type="match status" value="2"/>
</dbReference>
<dbReference type="SMART" id="SM00708">
    <property type="entry name" value="PhBP"/>
    <property type="match status" value="1"/>
</dbReference>
<dbReference type="PANTHER" id="PTHR11857:SF43">
    <property type="entry name" value="GEO07291P1-RELATED"/>
    <property type="match status" value="1"/>
</dbReference>
<sequence length="205" mass="23608">MYKSSVYIIIFFIAVEFSSASLKLEELGENLSKLAPVLHNTCVKKTGIPEATISSMREGNFEEEDKSKEYVTCIWLESQIIIPDGTLNRDRMMELCPPVLHNTCVRKTGIPEATILSMREGHFEEEDKSKEYVTCIWLESQIVKPDGTLNRDRMMELCPPQIKETGPKIVLGCWEKVKEVTPLEKRVYELQKCFYKSDPENHIMI</sequence>
<feature type="signal peptide" evidence="5">
    <location>
        <begin position="1"/>
        <end position="20"/>
    </location>
</feature>
<dbReference type="GO" id="GO:0007608">
    <property type="term" value="P:sensory perception of smell"/>
    <property type="evidence" value="ECO:0007669"/>
    <property type="project" value="TreeGrafter"/>
</dbReference>
<evidence type="ECO:0000256" key="4">
    <source>
        <dbReference type="ARBA" id="ARBA00022729"/>
    </source>
</evidence>
<dbReference type="EMBL" id="OU896707">
    <property type="protein sequence ID" value="CAG9812956.1"/>
    <property type="molecule type" value="Genomic_DNA"/>
</dbReference>
<reference evidence="6" key="1">
    <citation type="submission" date="2022-01" db="EMBL/GenBank/DDBJ databases">
        <authorList>
            <person name="King R."/>
        </authorList>
    </citation>
    <scope>NUCLEOTIDE SEQUENCE</scope>
</reference>
<feature type="chain" id="PRO_5040503769" evidence="5">
    <location>
        <begin position="21"/>
        <end position="205"/>
    </location>
</feature>
<evidence type="ECO:0000313" key="6">
    <source>
        <dbReference type="EMBL" id="CAG9812956.1"/>
    </source>
</evidence>
<dbReference type="GO" id="GO:0005615">
    <property type="term" value="C:extracellular space"/>
    <property type="evidence" value="ECO:0007669"/>
    <property type="project" value="TreeGrafter"/>
</dbReference>